<gene>
    <name evidence="7 10" type="primary">tilS</name>
    <name evidence="10" type="ORF">CWE15_06920</name>
</gene>
<comment type="similarity">
    <text evidence="7">Belongs to the tRNA(Ile)-lysidine synthase family.</text>
</comment>
<accession>A0A432X1S1</accession>
<evidence type="ECO:0000313" key="11">
    <source>
        <dbReference type="Proteomes" id="UP000286976"/>
    </source>
</evidence>
<dbReference type="HAMAP" id="MF_01161">
    <property type="entry name" value="tRNA_Ile_lys_synt"/>
    <property type="match status" value="1"/>
</dbReference>
<dbReference type="PANTHER" id="PTHR43033:SF1">
    <property type="entry name" value="TRNA(ILE)-LYSIDINE SYNTHASE-RELATED"/>
    <property type="match status" value="1"/>
</dbReference>
<dbReference type="RefSeq" id="WP_126757361.1">
    <property type="nucleotide sequence ID" value="NZ_PIPQ01000003.1"/>
</dbReference>
<keyword evidence="4" id="KW-0547">Nucleotide-binding</keyword>
<evidence type="ECO:0000256" key="3">
    <source>
        <dbReference type="ARBA" id="ARBA00022694"/>
    </source>
</evidence>
<dbReference type="OrthoDB" id="9807403at2"/>
<evidence type="ECO:0000259" key="8">
    <source>
        <dbReference type="Pfam" id="PF01171"/>
    </source>
</evidence>
<evidence type="ECO:0000256" key="7">
    <source>
        <dbReference type="HAMAP-Rule" id="MF_01161"/>
    </source>
</evidence>
<dbReference type="Pfam" id="PF01171">
    <property type="entry name" value="ATP_bind_3"/>
    <property type="match status" value="1"/>
</dbReference>
<dbReference type="AlphaFoldDB" id="A0A432X1S1"/>
<dbReference type="PANTHER" id="PTHR43033">
    <property type="entry name" value="TRNA(ILE)-LYSIDINE SYNTHASE-RELATED"/>
    <property type="match status" value="1"/>
</dbReference>
<keyword evidence="5" id="KW-0067">ATP-binding</keyword>
<comment type="function">
    <text evidence="7">Ligates lysine onto the cytidine present at position 34 of the AUA codon-specific tRNA(Ile) that contains the anticodon CAU, in an ATP-dependent manner. Cytidine is converted to lysidine, thus changing the amino acid specificity of the tRNA from methionine to isoleucine.</text>
</comment>
<protein>
    <recommendedName>
        <fullName evidence="7">tRNA(Ile)-lysidine synthase</fullName>
        <ecNumber evidence="7">6.3.4.19</ecNumber>
    </recommendedName>
    <alternativeName>
        <fullName evidence="7">tRNA(Ile)-2-lysyl-cytidine synthase</fullName>
    </alternativeName>
    <alternativeName>
        <fullName evidence="7">tRNA(Ile)-lysidine synthetase</fullName>
    </alternativeName>
</protein>
<evidence type="ECO:0000256" key="4">
    <source>
        <dbReference type="ARBA" id="ARBA00022741"/>
    </source>
</evidence>
<comment type="caution">
    <text evidence="10">The sequence shown here is derived from an EMBL/GenBank/DDBJ whole genome shotgun (WGS) entry which is preliminary data.</text>
</comment>
<dbReference type="CDD" id="cd01992">
    <property type="entry name" value="TilS_N"/>
    <property type="match status" value="1"/>
</dbReference>
<dbReference type="InterPro" id="IPR012795">
    <property type="entry name" value="tRNA_Ile_lys_synt_N"/>
</dbReference>
<dbReference type="EC" id="6.3.4.19" evidence="7"/>
<dbReference type="Pfam" id="PF09179">
    <property type="entry name" value="TilS"/>
    <property type="match status" value="1"/>
</dbReference>
<keyword evidence="11" id="KW-1185">Reference proteome</keyword>
<feature type="domain" description="tRNA(Ile)-lysidine synthase substrate-binding" evidence="9">
    <location>
        <begin position="252"/>
        <end position="318"/>
    </location>
</feature>
<feature type="domain" description="tRNA(Ile)-lysidine/2-thiocytidine synthase N-terminal" evidence="8">
    <location>
        <begin position="24"/>
        <end position="204"/>
    </location>
</feature>
<dbReference type="GO" id="GO:0005524">
    <property type="term" value="F:ATP binding"/>
    <property type="evidence" value="ECO:0007669"/>
    <property type="project" value="UniProtKB-KW"/>
</dbReference>
<dbReference type="NCBIfam" id="TIGR02432">
    <property type="entry name" value="lysidine_TilS_N"/>
    <property type="match status" value="1"/>
</dbReference>
<dbReference type="InterPro" id="IPR015262">
    <property type="entry name" value="tRNA_Ile_lys_synt_subst-bd"/>
</dbReference>
<comment type="caution">
    <text evidence="7">Lacks conserved residue(s) required for the propagation of feature annotation.</text>
</comment>
<dbReference type="Gene3D" id="1.20.59.20">
    <property type="match status" value="1"/>
</dbReference>
<sequence>MATVDLYSTFTHELARLQLQPNQQIVVALGGGVDSQTVLDLTDRFRREHPEFRYLAIHLDHAFHPKSGAWAEFLASDCERRQFPYHIEPLNIVQGARESLEELGRDARYSRMAELTEADAVILLGQHRSDQIETFFLQLKRGAGPKGLSAMAFIAPFVGQRRLCRPLLGVSKSELYAYGESFGVQWIEDDTNYDTRIERNFLRHDIVPRLKSRWPAIEQTVLRSTQLCAEQHALLSELLDTVLNGIMQGQVLDLTGWTTRSVPMQKALLRRWFELNEARMPSAAVLAELIQQLQRLPQGKVGVRWGQWQVQRVKRSLHLSCN</sequence>
<dbReference type="GO" id="GO:0032267">
    <property type="term" value="F:tRNA(Ile)-lysidine synthase activity"/>
    <property type="evidence" value="ECO:0007669"/>
    <property type="project" value="UniProtKB-EC"/>
</dbReference>
<evidence type="ECO:0000256" key="1">
    <source>
        <dbReference type="ARBA" id="ARBA00022490"/>
    </source>
</evidence>
<dbReference type="InterPro" id="IPR012094">
    <property type="entry name" value="tRNA_Ile_lys_synt"/>
</dbReference>
<comment type="catalytic activity">
    <reaction evidence="6 7">
        <text>cytidine(34) in tRNA(Ile2) + L-lysine + ATP = lysidine(34) in tRNA(Ile2) + AMP + diphosphate + H(+)</text>
        <dbReference type="Rhea" id="RHEA:43744"/>
        <dbReference type="Rhea" id="RHEA-COMP:10625"/>
        <dbReference type="Rhea" id="RHEA-COMP:10670"/>
        <dbReference type="ChEBI" id="CHEBI:15378"/>
        <dbReference type="ChEBI" id="CHEBI:30616"/>
        <dbReference type="ChEBI" id="CHEBI:32551"/>
        <dbReference type="ChEBI" id="CHEBI:33019"/>
        <dbReference type="ChEBI" id="CHEBI:82748"/>
        <dbReference type="ChEBI" id="CHEBI:83665"/>
        <dbReference type="ChEBI" id="CHEBI:456215"/>
        <dbReference type="EC" id="6.3.4.19"/>
    </reaction>
</comment>
<evidence type="ECO:0000256" key="2">
    <source>
        <dbReference type="ARBA" id="ARBA00022598"/>
    </source>
</evidence>
<keyword evidence="2 7" id="KW-0436">Ligase</keyword>
<dbReference type="Proteomes" id="UP000286976">
    <property type="component" value="Unassembled WGS sequence"/>
</dbReference>
<organism evidence="10 11">
    <name type="scientific">Aliidiomarina taiwanensis</name>
    <dbReference type="NCBI Taxonomy" id="946228"/>
    <lineage>
        <taxon>Bacteria</taxon>
        <taxon>Pseudomonadati</taxon>
        <taxon>Pseudomonadota</taxon>
        <taxon>Gammaproteobacteria</taxon>
        <taxon>Alteromonadales</taxon>
        <taxon>Idiomarinaceae</taxon>
        <taxon>Aliidiomarina</taxon>
    </lineage>
</organism>
<keyword evidence="3 7" id="KW-0819">tRNA processing</keyword>
<proteinExistence type="inferred from homology"/>
<evidence type="ECO:0000313" key="10">
    <source>
        <dbReference type="EMBL" id="RUO40485.1"/>
    </source>
</evidence>
<dbReference type="Gene3D" id="3.40.50.620">
    <property type="entry name" value="HUPs"/>
    <property type="match status" value="1"/>
</dbReference>
<dbReference type="InterPro" id="IPR011063">
    <property type="entry name" value="TilS/TtcA_N"/>
</dbReference>
<dbReference type="EMBL" id="PIPQ01000003">
    <property type="protein sequence ID" value="RUO40485.1"/>
    <property type="molecule type" value="Genomic_DNA"/>
</dbReference>
<dbReference type="GO" id="GO:0006400">
    <property type="term" value="P:tRNA modification"/>
    <property type="evidence" value="ECO:0007669"/>
    <property type="project" value="UniProtKB-UniRule"/>
</dbReference>
<comment type="subcellular location">
    <subcellularLocation>
        <location evidence="7">Cytoplasm</location>
    </subcellularLocation>
</comment>
<name>A0A432X1S1_9GAMM</name>
<dbReference type="GO" id="GO:0005737">
    <property type="term" value="C:cytoplasm"/>
    <property type="evidence" value="ECO:0007669"/>
    <property type="project" value="UniProtKB-SubCell"/>
</dbReference>
<reference evidence="10 11" key="1">
    <citation type="journal article" date="2011" name="Front. Microbiol.">
        <title>Genomic signatures of strain selection and enhancement in Bacillus atrophaeus var. globigii, a historical biowarfare simulant.</title>
        <authorList>
            <person name="Gibbons H.S."/>
            <person name="Broomall S.M."/>
            <person name="McNew L.A."/>
            <person name="Daligault H."/>
            <person name="Chapman C."/>
            <person name="Bruce D."/>
            <person name="Karavis M."/>
            <person name="Krepps M."/>
            <person name="McGregor P.A."/>
            <person name="Hong C."/>
            <person name="Park K.H."/>
            <person name="Akmal A."/>
            <person name="Feldman A."/>
            <person name="Lin J.S."/>
            <person name="Chang W.E."/>
            <person name="Higgs B.W."/>
            <person name="Demirev P."/>
            <person name="Lindquist J."/>
            <person name="Liem A."/>
            <person name="Fochler E."/>
            <person name="Read T.D."/>
            <person name="Tapia R."/>
            <person name="Johnson S."/>
            <person name="Bishop-Lilly K.A."/>
            <person name="Detter C."/>
            <person name="Han C."/>
            <person name="Sozhamannan S."/>
            <person name="Rosenzweig C.N."/>
            <person name="Skowronski E.W."/>
        </authorList>
    </citation>
    <scope>NUCLEOTIDE SEQUENCE [LARGE SCALE GENOMIC DNA]</scope>
    <source>
        <strain evidence="10 11">AIT1</strain>
    </source>
</reference>
<evidence type="ECO:0000256" key="5">
    <source>
        <dbReference type="ARBA" id="ARBA00022840"/>
    </source>
</evidence>
<evidence type="ECO:0000259" key="9">
    <source>
        <dbReference type="Pfam" id="PF09179"/>
    </source>
</evidence>
<dbReference type="SUPFAM" id="SSF82829">
    <property type="entry name" value="MesJ substrate recognition domain-like"/>
    <property type="match status" value="1"/>
</dbReference>
<evidence type="ECO:0000256" key="6">
    <source>
        <dbReference type="ARBA" id="ARBA00048539"/>
    </source>
</evidence>
<dbReference type="SUPFAM" id="SSF52402">
    <property type="entry name" value="Adenine nucleotide alpha hydrolases-like"/>
    <property type="match status" value="1"/>
</dbReference>
<dbReference type="InterPro" id="IPR014729">
    <property type="entry name" value="Rossmann-like_a/b/a_fold"/>
</dbReference>
<keyword evidence="1 7" id="KW-0963">Cytoplasm</keyword>